<evidence type="ECO:0000256" key="2">
    <source>
        <dbReference type="ARBA" id="ARBA00022833"/>
    </source>
</evidence>
<dbReference type="EMBL" id="CAJVRL010000081">
    <property type="protein sequence ID" value="CAG8957729.1"/>
    <property type="molecule type" value="Genomic_DNA"/>
</dbReference>
<keyword evidence="3" id="KW-0805">Transcription regulation</keyword>
<dbReference type="GO" id="GO:0003677">
    <property type="term" value="F:DNA binding"/>
    <property type="evidence" value="ECO:0007669"/>
    <property type="project" value="UniProtKB-KW"/>
</dbReference>
<evidence type="ECO:0000256" key="1">
    <source>
        <dbReference type="ARBA" id="ARBA00022723"/>
    </source>
</evidence>
<accession>A0A9N9L263</accession>
<keyword evidence="1" id="KW-0479">Metal-binding</keyword>
<dbReference type="PANTHER" id="PTHR36206">
    <property type="entry name" value="ASPERCRYPTIN BIOSYNTHESIS CLUSTER-SPECIFIC TRANSCRIPTION REGULATOR ATNN-RELATED"/>
    <property type="match status" value="1"/>
</dbReference>
<dbReference type="InterPro" id="IPR052360">
    <property type="entry name" value="Transcr_Regulatory_Proteins"/>
</dbReference>
<keyword evidence="6" id="KW-0539">Nucleus</keyword>
<organism evidence="8 9">
    <name type="scientific">Hymenoscyphus fraxineus</name>
    <dbReference type="NCBI Taxonomy" id="746836"/>
    <lineage>
        <taxon>Eukaryota</taxon>
        <taxon>Fungi</taxon>
        <taxon>Dikarya</taxon>
        <taxon>Ascomycota</taxon>
        <taxon>Pezizomycotina</taxon>
        <taxon>Leotiomycetes</taxon>
        <taxon>Helotiales</taxon>
        <taxon>Helotiaceae</taxon>
        <taxon>Hymenoscyphus</taxon>
    </lineage>
</organism>
<evidence type="ECO:0000313" key="9">
    <source>
        <dbReference type="Proteomes" id="UP000696280"/>
    </source>
</evidence>
<dbReference type="AlphaFoldDB" id="A0A9N9L263"/>
<feature type="compositionally biased region" description="Low complexity" evidence="7">
    <location>
        <begin position="101"/>
        <end position="116"/>
    </location>
</feature>
<keyword evidence="2" id="KW-0862">Zinc</keyword>
<evidence type="ECO:0000256" key="6">
    <source>
        <dbReference type="ARBA" id="ARBA00023242"/>
    </source>
</evidence>
<name>A0A9N9L263_9HELO</name>
<sequence>MSDTTVKVPKRRASTPRSKKGCITCKIRRLKCGEERPGKPCNFYLYPQKLQNKTHTANIGCVRCAKSGWTCDGYQDTETSSISVPSGSSSNNATLTPLLPRSSSNRSVKSTSSARSIEPRSRSPSLVRLARSPSYQPQASVQLEHQEFQYFQAFVDENPISLLLESCYLWKSAAVAESKSNHCIRHALVALGALITSAQKSPDDTYFISNDSAEDGPRQFALLQHEKAIRCLREAISNQNQNDTFSIILSCLVLVRLEPFIGNGGFAMQHLRYARKLFFKETREGQYTTNLSVLGGREEGLNEVIMRMFFHSDLQALAIMGPADEDRSMVIMDSQTSDFSVPLIFRDLQEAKRYYTFFCEEGYMFWYRNSLTLPGTSWEAIPQFTIALRDHLIRQLHLFLSALSLFVGREPDNQSCHPLRKPSSLKLGVATLVVLLTLTLNLTETAVDVLQPHFQYMVNTCREVLDYEARFHQNSIKQILSFECRVVGPLFVAATKCRDGSLRRQAISLLLSSHRREMMMDSLVMGSLANWIMTIEEEGMDVIGFIPDESRAWGQSMSIDLRRKVVIAKCRVGRKTPGQWVERITELPVGQYLD</sequence>
<evidence type="ECO:0008006" key="10">
    <source>
        <dbReference type="Google" id="ProtNLM"/>
    </source>
</evidence>
<evidence type="ECO:0000256" key="3">
    <source>
        <dbReference type="ARBA" id="ARBA00023015"/>
    </source>
</evidence>
<reference evidence="8" key="1">
    <citation type="submission" date="2021-07" db="EMBL/GenBank/DDBJ databases">
        <authorList>
            <person name="Durling M."/>
        </authorList>
    </citation>
    <scope>NUCLEOTIDE SEQUENCE</scope>
</reference>
<keyword evidence="4" id="KW-0238">DNA-binding</keyword>
<evidence type="ECO:0000256" key="5">
    <source>
        <dbReference type="ARBA" id="ARBA00023163"/>
    </source>
</evidence>
<feature type="compositionally biased region" description="Low complexity" evidence="7">
    <location>
        <begin position="80"/>
        <end position="90"/>
    </location>
</feature>
<gene>
    <name evidence="8" type="ORF">HYFRA_00000065</name>
</gene>
<dbReference type="InterPro" id="IPR021858">
    <property type="entry name" value="Fun_TF"/>
</dbReference>
<proteinExistence type="predicted"/>
<dbReference type="Pfam" id="PF11951">
    <property type="entry name" value="Fungal_trans_2"/>
    <property type="match status" value="1"/>
</dbReference>
<dbReference type="Proteomes" id="UP000696280">
    <property type="component" value="Unassembled WGS sequence"/>
</dbReference>
<feature type="region of interest" description="Disordered" evidence="7">
    <location>
        <begin position="80"/>
        <end position="131"/>
    </location>
</feature>
<comment type="caution">
    <text evidence="8">The sequence shown here is derived from an EMBL/GenBank/DDBJ whole genome shotgun (WGS) entry which is preliminary data.</text>
</comment>
<protein>
    <recommendedName>
        <fullName evidence="10">Zn(2)-C6 fungal-type domain-containing protein</fullName>
    </recommendedName>
</protein>
<evidence type="ECO:0000313" key="8">
    <source>
        <dbReference type="EMBL" id="CAG8957729.1"/>
    </source>
</evidence>
<dbReference type="PANTHER" id="PTHR36206:SF4">
    <property type="entry name" value="HYPOTHETICAL CONSERVED PROTEIN (EUROFUNG)-RELATED"/>
    <property type="match status" value="1"/>
</dbReference>
<evidence type="ECO:0000256" key="4">
    <source>
        <dbReference type="ARBA" id="ARBA00023125"/>
    </source>
</evidence>
<keyword evidence="9" id="KW-1185">Reference proteome</keyword>
<dbReference type="OrthoDB" id="3598904at2759"/>
<dbReference type="GO" id="GO:0046872">
    <property type="term" value="F:metal ion binding"/>
    <property type="evidence" value="ECO:0007669"/>
    <property type="project" value="UniProtKB-KW"/>
</dbReference>
<evidence type="ECO:0000256" key="7">
    <source>
        <dbReference type="SAM" id="MobiDB-lite"/>
    </source>
</evidence>
<keyword evidence="5" id="KW-0804">Transcription</keyword>